<dbReference type="EMBL" id="RSCD01000037">
    <property type="protein sequence ID" value="RSH80092.1"/>
    <property type="molecule type" value="Genomic_DNA"/>
</dbReference>
<dbReference type="AlphaFoldDB" id="A0A427XMU9"/>
<sequence length="228" mass="24730">MPMIDAANIACGGHAGDPVIMRRTVALAKEFGVKVGAHPGFPDKAGFGRRVLAMTAEQAYAEMLFQVGALKAFLDEAGLPLNHIKPHGMWYIMMQNDHKVNDAAMRAIKQFNVPVYGLPNTLHQSGAQKYGIPFIPEAFVDVNYTADGVLMGVPGSRQMSPKEIYEVTKGLARDGILPAVDHTPVDVGVKGKPFTLCLHSDFKSCRENLAAARRAVDEVNAELYPNTP</sequence>
<organism evidence="1 2">
    <name type="scientific">Saitozyma podzolica</name>
    <dbReference type="NCBI Taxonomy" id="1890683"/>
    <lineage>
        <taxon>Eukaryota</taxon>
        <taxon>Fungi</taxon>
        <taxon>Dikarya</taxon>
        <taxon>Basidiomycota</taxon>
        <taxon>Agaricomycotina</taxon>
        <taxon>Tremellomycetes</taxon>
        <taxon>Tremellales</taxon>
        <taxon>Trimorphomycetaceae</taxon>
        <taxon>Saitozyma</taxon>
    </lineage>
</organism>
<keyword evidence="2" id="KW-1185">Reference proteome</keyword>
<proteinExistence type="predicted"/>
<dbReference type="GO" id="GO:0005975">
    <property type="term" value="P:carbohydrate metabolic process"/>
    <property type="evidence" value="ECO:0007669"/>
    <property type="project" value="InterPro"/>
</dbReference>
<dbReference type="Pfam" id="PF03746">
    <property type="entry name" value="LamB_YcsF"/>
    <property type="match status" value="1"/>
</dbReference>
<dbReference type="SUPFAM" id="SSF88713">
    <property type="entry name" value="Glycoside hydrolase/deacetylase"/>
    <property type="match status" value="1"/>
</dbReference>
<accession>A0A427XMU9</accession>
<dbReference type="Proteomes" id="UP000279259">
    <property type="component" value="Unassembled WGS sequence"/>
</dbReference>
<evidence type="ECO:0000313" key="2">
    <source>
        <dbReference type="Proteomes" id="UP000279259"/>
    </source>
</evidence>
<dbReference type="OrthoDB" id="5295431at2759"/>
<evidence type="ECO:0008006" key="3">
    <source>
        <dbReference type="Google" id="ProtNLM"/>
    </source>
</evidence>
<dbReference type="InterPro" id="IPR011330">
    <property type="entry name" value="Glyco_hydro/deAcase_b/a-brl"/>
</dbReference>
<dbReference type="PANTHER" id="PTHR30292:SF0">
    <property type="entry name" value="5-OXOPROLINASE SUBUNIT A"/>
    <property type="match status" value="1"/>
</dbReference>
<name>A0A427XMU9_9TREE</name>
<dbReference type="Gene3D" id="3.20.20.370">
    <property type="entry name" value="Glycoside hydrolase/deacetylase"/>
    <property type="match status" value="1"/>
</dbReference>
<dbReference type="PANTHER" id="PTHR30292">
    <property type="entry name" value="UNCHARACTERIZED PROTEIN YBGL-RELATED"/>
    <property type="match status" value="1"/>
</dbReference>
<reference evidence="1 2" key="1">
    <citation type="submission" date="2018-11" db="EMBL/GenBank/DDBJ databases">
        <title>Genome sequence of Saitozyma podzolica DSM 27192.</title>
        <authorList>
            <person name="Aliyu H."/>
            <person name="Gorte O."/>
            <person name="Ochsenreither K."/>
        </authorList>
    </citation>
    <scope>NUCLEOTIDE SEQUENCE [LARGE SCALE GENOMIC DNA]</scope>
    <source>
        <strain evidence="1 2">DSM 27192</strain>
    </source>
</reference>
<dbReference type="STRING" id="1890683.A0A427XMU9"/>
<comment type="caution">
    <text evidence="1">The sequence shown here is derived from an EMBL/GenBank/DDBJ whole genome shotgun (WGS) entry which is preliminary data.</text>
</comment>
<gene>
    <name evidence="1" type="ORF">EHS25_007294</name>
</gene>
<protein>
    <recommendedName>
        <fullName evidence="3">Lactam utilization protein lamB</fullName>
    </recommendedName>
</protein>
<dbReference type="InterPro" id="IPR005501">
    <property type="entry name" value="LamB/YcsF/PxpA-like"/>
</dbReference>
<evidence type="ECO:0000313" key="1">
    <source>
        <dbReference type="EMBL" id="RSH80092.1"/>
    </source>
</evidence>